<evidence type="ECO:0000313" key="1">
    <source>
        <dbReference type="EMBL" id="CAJ1379315.1"/>
    </source>
</evidence>
<organism evidence="1 2">
    <name type="scientific">Effrenium voratum</name>
    <dbReference type="NCBI Taxonomy" id="2562239"/>
    <lineage>
        <taxon>Eukaryota</taxon>
        <taxon>Sar</taxon>
        <taxon>Alveolata</taxon>
        <taxon>Dinophyceae</taxon>
        <taxon>Suessiales</taxon>
        <taxon>Symbiodiniaceae</taxon>
        <taxon>Effrenium</taxon>
    </lineage>
</organism>
<name>A0AA36I3A8_9DINO</name>
<keyword evidence="2" id="KW-1185">Reference proteome</keyword>
<accession>A0AA36I3A8</accession>
<evidence type="ECO:0000313" key="2">
    <source>
        <dbReference type="Proteomes" id="UP001178507"/>
    </source>
</evidence>
<dbReference type="SUPFAM" id="SSF51197">
    <property type="entry name" value="Clavaminate synthase-like"/>
    <property type="match status" value="1"/>
</dbReference>
<protein>
    <submittedName>
        <fullName evidence="1">Uncharacterized protein</fullName>
    </submittedName>
</protein>
<gene>
    <name evidence="1" type="ORF">EVOR1521_LOCUS7591</name>
</gene>
<sequence>MSGRKRRKADVVPQLASSAATLEGFHQAFGWHQVLFVPRRGACTKRGRVGLATLRRLYAAYPAVMRRAFSLESGRRPAPETLQKLLAQRPPPGSWYASFVLQRSKCALEQFLAQALPEGVPNFLRPNGKAKAKAPRHSRAAWVFFGRNSGQRALRGRPEHTDAIQHSGTWHVQLKGEKVWTLSPTAELQKQVPSLKGAGRVRVHCKEGDVLCINTRLWWHKTHIPPNCKLSMSVARDMYLDGTRPGACDMTNVEGHYALRPIRKGAVIFTEEEAPQLQLPRSSDANCELQESQSGGLVVAAKRAVKKGEWFSLSDSEEEAPRARKRKR</sequence>
<dbReference type="Proteomes" id="UP001178507">
    <property type="component" value="Unassembled WGS sequence"/>
</dbReference>
<comment type="caution">
    <text evidence="1">The sequence shown here is derived from an EMBL/GenBank/DDBJ whole genome shotgun (WGS) entry which is preliminary data.</text>
</comment>
<dbReference type="AlphaFoldDB" id="A0AA36I3A8"/>
<proteinExistence type="predicted"/>
<reference evidence="1" key="1">
    <citation type="submission" date="2023-08" db="EMBL/GenBank/DDBJ databases">
        <authorList>
            <person name="Chen Y."/>
            <person name="Shah S."/>
            <person name="Dougan E. K."/>
            <person name="Thang M."/>
            <person name="Chan C."/>
        </authorList>
    </citation>
    <scope>NUCLEOTIDE SEQUENCE</scope>
</reference>
<dbReference type="Gene3D" id="2.60.120.650">
    <property type="entry name" value="Cupin"/>
    <property type="match status" value="1"/>
</dbReference>
<dbReference type="EMBL" id="CAUJNA010000617">
    <property type="protein sequence ID" value="CAJ1379315.1"/>
    <property type="molecule type" value="Genomic_DNA"/>
</dbReference>